<keyword evidence="3" id="KW-1185">Reference proteome</keyword>
<protein>
    <submittedName>
        <fullName evidence="2">Uncharacterized protein</fullName>
    </submittedName>
</protein>
<name>A0A1Z5JDC3_FISSO</name>
<evidence type="ECO:0000256" key="1">
    <source>
        <dbReference type="SAM" id="Phobius"/>
    </source>
</evidence>
<keyword evidence="1" id="KW-0812">Transmembrane</keyword>
<keyword evidence="1" id="KW-1133">Transmembrane helix</keyword>
<dbReference type="OrthoDB" id="46610at2759"/>
<organism evidence="2 3">
    <name type="scientific">Fistulifera solaris</name>
    <name type="common">Oleaginous diatom</name>
    <dbReference type="NCBI Taxonomy" id="1519565"/>
    <lineage>
        <taxon>Eukaryota</taxon>
        <taxon>Sar</taxon>
        <taxon>Stramenopiles</taxon>
        <taxon>Ochrophyta</taxon>
        <taxon>Bacillariophyta</taxon>
        <taxon>Bacillariophyceae</taxon>
        <taxon>Bacillariophycidae</taxon>
        <taxon>Naviculales</taxon>
        <taxon>Naviculaceae</taxon>
        <taxon>Fistulifera</taxon>
    </lineage>
</organism>
<sequence length="134" mass="14941">MSLRTIMQRNATLASRRFASLATAPKPPIPVSLTKSKDFKTTFLSDSSTYPLIVIMTTAMTFVVGMSINGLGYKNVKITPSAKHETMPQDSGRRTSLVEIIAREPRGFHSQGYKDIRREGLGVDHEEWLKSKGR</sequence>
<reference evidence="2 3" key="1">
    <citation type="journal article" date="2015" name="Plant Cell">
        <title>Oil accumulation by the oleaginous diatom Fistulifera solaris as revealed by the genome and transcriptome.</title>
        <authorList>
            <person name="Tanaka T."/>
            <person name="Maeda Y."/>
            <person name="Veluchamy A."/>
            <person name="Tanaka M."/>
            <person name="Abida H."/>
            <person name="Marechal E."/>
            <person name="Bowler C."/>
            <person name="Muto M."/>
            <person name="Sunaga Y."/>
            <person name="Tanaka M."/>
            <person name="Yoshino T."/>
            <person name="Taniguchi T."/>
            <person name="Fukuda Y."/>
            <person name="Nemoto M."/>
            <person name="Matsumoto M."/>
            <person name="Wong P.S."/>
            <person name="Aburatani S."/>
            <person name="Fujibuchi W."/>
        </authorList>
    </citation>
    <scope>NUCLEOTIDE SEQUENCE [LARGE SCALE GENOMIC DNA]</scope>
    <source>
        <strain evidence="2 3">JPCC DA0580</strain>
    </source>
</reference>
<dbReference type="EMBL" id="BDSP01000045">
    <property type="protein sequence ID" value="GAX11882.1"/>
    <property type="molecule type" value="Genomic_DNA"/>
</dbReference>
<dbReference type="InParanoid" id="A0A1Z5JDC3"/>
<dbReference type="Proteomes" id="UP000198406">
    <property type="component" value="Unassembled WGS sequence"/>
</dbReference>
<accession>A0A1Z5JDC3</accession>
<comment type="caution">
    <text evidence="2">The sequence shown here is derived from an EMBL/GenBank/DDBJ whole genome shotgun (WGS) entry which is preliminary data.</text>
</comment>
<keyword evidence="1" id="KW-0472">Membrane</keyword>
<evidence type="ECO:0000313" key="2">
    <source>
        <dbReference type="EMBL" id="GAX11882.1"/>
    </source>
</evidence>
<feature type="transmembrane region" description="Helical" evidence="1">
    <location>
        <begin position="50"/>
        <end position="73"/>
    </location>
</feature>
<evidence type="ECO:0000313" key="3">
    <source>
        <dbReference type="Proteomes" id="UP000198406"/>
    </source>
</evidence>
<gene>
    <name evidence="2" type="ORF">FisN_20Lh059</name>
</gene>
<dbReference type="AlphaFoldDB" id="A0A1Z5JDC3"/>
<proteinExistence type="predicted"/>